<dbReference type="SMART" id="SM00273">
    <property type="entry name" value="ENTH"/>
    <property type="match status" value="1"/>
</dbReference>
<keyword evidence="4" id="KW-0813">Transport</keyword>
<evidence type="ECO:0000313" key="19">
    <source>
        <dbReference type="RefSeq" id="XP_004860318.1"/>
    </source>
</evidence>
<dbReference type="GO" id="GO:0015031">
    <property type="term" value="P:protein transport"/>
    <property type="evidence" value="ECO:0007669"/>
    <property type="project" value="UniProtKB-KW"/>
</dbReference>
<evidence type="ECO:0000256" key="12">
    <source>
        <dbReference type="ARBA" id="ARBA00062465"/>
    </source>
</evidence>
<evidence type="ECO:0000256" key="8">
    <source>
        <dbReference type="ARBA" id="ARBA00022927"/>
    </source>
</evidence>
<gene>
    <name evidence="19" type="primary">Snap91</name>
</gene>
<keyword evidence="7" id="KW-0597">Phosphoprotein</keyword>
<feature type="compositionally biased region" description="Basic and acidic residues" evidence="16">
    <location>
        <begin position="891"/>
        <end position="905"/>
    </location>
</feature>
<dbReference type="FunFam" id="1.20.58.150:FF:000002">
    <property type="entry name" value="clathrin coat assembly protein AP180"/>
    <property type="match status" value="1"/>
</dbReference>
<dbReference type="PANTHER" id="PTHR22951:SF4">
    <property type="entry name" value="CLATHRIN COAT ASSEMBLY PROTEIN AP180"/>
    <property type="match status" value="1"/>
</dbReference>
<dbReference type="AlphaFoldDB" id="A0AAX6PV78"/>
<dbReference type="GO" id="GO:0030136">
    <property type="term" value="C:clathrin-coated vesicle"/>
    <property type="evidence" value="ECO:0007669"/>
    <property type="project" value="InterPro"/>
</dbReference>
<evidence type="ECO:0000256" key="16">
    <source>
        <dbReference type="SAM" id="MobiDB-lite"/>
    </source>
</evidence>
<feature type="compositionally biased region" description="Polar residues" evidence="16">
    <location>
        <begin position="874"/>
        <end position="886"/>
    </location>
</feature>
<keyword evidence="11" id="KW-0325">Glycoprotein</keyword>
<evidence type="ECO:0000256" key="13">
    <source>
        <dbReference type="ARBA" id="ARBA00070426"/>
    </source>
</evidence>
<dbReference type="SUPFAM" id="SSF89009">
    <property type="entry name" value="GAT-like domain"/>
    <property type="match status" value="1"/>
</dbReference>
<dbReference type="Pfam" id="PF07651">
    <property type="entry name" value="ANTH"/>
    <property type="match status" value="1"/>
</dbReference>
<dbReference type="GO" id="GO:0005905">
    <property type="term" value="C:clathrin-coated pit"/>
    <property type="evidence" value="ECO:0007669"/>
    <property type="project" value="UniProtKB-KW"/>
</dbReference>
<feature type="compositionally biased region" description="Polar residues" evidence="16">
    <location>
        <begin position="596"/>
        <end position="612"/>
    </location>
</feature>
<protein>
    <recommendedName>
        <fullName evidence="13">Clathrin coat assembly protein AP180</fullName>
    </recommendedName>
    <alternativeName>
        <fullName evidence="15">91 kDa synaptosomal-associated protein</fullName>
    </alternativeName>
    <alternativeName>
        <fullName evidence="14">Clathrin coat-associated protein AP180</fullName>
    </alternativeName>
</protein>
<dbReference type="GeneID" id="101712804"/>
<feature type="compositionally biased region" description="Low complexity" evidence="16">
    <location>
        <begin position="814"/>
        <end position="846"/>
    </location>
</feature>
<feature type="region of interest" description="Disordered" evidence="16">
    <location>
        <begin position="502"/>
        <end position="526"/>
    </location>
</feature>
<dbReference type="PANTHER" id="PTHR22951">
    <property type="entry name" value="CLATHRIN ASSEMBLY PROTEIN"/>
    <property type="match status" value="1"/>
</dbReference>
<evidence type="ECO:0000256" key="11">
    <source>
        <dbReference type="ARBA" id="ARBA00023180"/>
    </source>
</evidence>
<evidence type="ECO:0000256" key="1">
    <source>
        <dbReference type="ARBA" id="ARBA00004236"/>
    </source>
</evidence>
<evidence type="ECO:0000256" key="3">
    <source>
        <dbReference type="ARBA" id="ARBA00008011"/>
    </source>
</evidence>
<dbReference type="RefSeq" id="XP_004860318.1">
    <property type="nucleotide sequence ID" value="XM_004860261.3"/>
</dbReference>
<proteinExistence type="inferred from homology"/>
<dbReference type="InterPro" id="IPR008942">
    <property type="entry name" value="ENTH_VHS"/>
</dbReference>
<dbReference type="GO" id="GO:0016185">
    <property type="term" value="P:synaptic vesicle budding from presynaptic endocytic zone membrane"/>
    <property type="evidence" value="ECO:0007669"/>
    <property type="project" value="TreeGrafter"/>
</dbReference>
<keyword evidence="10" id="KW-0168">Coated pit</keyword>
<organism evidence="18 19">
    <name type="scientific">Heterocephalus glaber</name>
    <name type="common">Naked mole rat</name>
    <dbReference type="NCBI Taxonomy" id="10181"/>
    <lineage>
        <taxon>Eukaryota</taxon>
        <taxon>Metazoa</taxon>
        <taxon>Chordata</taxon>
        <taxon>Craniata</taxon>
        <taxon>Vertebrata</taxon>
        <taxon>Euteleostomi</taxon>
        <taxon>Mammalia</taxon>
        <taxon>Eutheria</taxon>
        <taxon>Euarchontoglires</taxon>
        <taxon>Glires</taxon>
        <taxon>Rodentia</taxon>
        <taxon>Hystricomorpha</taxon>
        <taxon>Bathyergidae</taxon>
        <taxon>Heterocephalus</taxon>
    </lineage>
</organism>
<dbReference type="InterPro" id="IPR011417">
    <property type="entry name" value="ANTH_dom"/>
</dbReference>
<feature type="region of interest" description="Disordered" evidence="16">
    <location>
        <begin position="808"/>
        <end position="846"/>
    </location>
</feature>
<dbReference type="CDD" id="cd16985">
    <property type="entry name" value="ANTH_N_AP180"/>
    <property type="match status" value="1"/>
</dbReference>
<dbReference type="InterPro" id="IPR014712">
    <property type="entry name" value="ANTH_dom_sf"/>
</dbReference>
<feature type="region of interest" description="Disordered" evidence="16">
    <location>
        <begin position="285"/>
        <end position="325"/>
    </location>
</feature>
<evidence type="ECO:0000256" key="2">
    <source>
        <dbReference type="ARBA" id="ARBA00004277"/>
    </source>
</evidence>
<dbReference type="GO" id="GO:0048268">
    <property type="term" value="P:clathrin coat assembly"/>
    <property type="evidence" value="ECO:0007669"/>
    <property type="project" value="InterPro"/>
</dbReference>
<comment type="subcellular location">
    <subcellularLocation>
        <location evidence="1">Cell membrane</location>
    </subcellularLocation>
    <subcellularLocation>
        <location evidence="2">Membrane</location>
        <location evidence="2">Coated pit</location>
        <topology evidence="2">Peripheral membrane protein</topology>
        <orientation evidence="2">Cytoplasmic side</orientation>
    </subcellularLocation>
</comment>
<feature type="compositionally biased region" description="Pro residues" evidence="16">
    <location>
        <begin position="516"/>
        <end position="526"/>
    </location>
</feature>
<dbReference type="GO" id="GO:0098894">
    <property type="term" value="C:extrinsic component of presynaptic endocytic zone membrane"/>
    <property type="evidence" value="ECO:0007669"/>
    <property type="project" value="TreeGrafter"/>
</dbReference>
<keyword evidence="8" id="KW-0653">Protein transport</keyword>
<dbReference type="GO" id="GO:0008021">
    <property type="term" value="C:synaptic vesicle"/>
    <property type="evidence" value="ECO:0007669"/>
    <property type="project" value="TreeGrafter"/>
</dbReference>
<comment type="similarity">
    <text evidence="3">Belongs to the PICALM/SNAP91 family.</text>
</comment>
<dbReference type="FunFam" id="1.25.40.90:FF:000001">
    <property type="entry name" value="phosphatidylinositol-binding clathrin assembly protein-like isoform X1"/>
    <property type="match status" value="1"/>
</dbReference>
<evidence type="ECO:0000256" key="14">
    <source>
        <dbReference type="ARBA" id="ARBA00081660"/>
    </source>
</evidence>
<dbReference type="Proteomes" id="UP000694906">
    <property type="component" value="Unplaced"/>
</dbReference>
<feature type="compositionally biased region" description="Low complexity" evidence="16">
    <location>
        <begin position="704"/>
        <end position="721"/>
    </location>
</feature>
<dbReference type="GO" id="GO:0032050">
    <property type="term" value="F:clathrin heavy chain binding"/>
    <property type="evidence" value="ECO:0007669"/>
    <property type="project" value="UniProtKB-ARBA"/>
</dbReference>
<evidence type="ECO:0000313" key="18">
    <source>
        <dbReference type="Proteomes" id="UP000694906"/>
    </source>
</evidence>
<sequence>MSGQTLTDRIAAAQYSVTGSAVARAVCKATTHEVMGPKKKHLDYLIQATNETNVNIPQMADTLFERATNSSWVVVFKALVTTHHLMVHGNERFIQYLASRNTLFNLSNFLDKSGSHGYDMSTFIRRYSRYLNEKAFSYRQMAFDFARVKKGADGVMRTMAPEKLLKSMPILQGQIDALLEFDVHPNELTNGVINAAFMLLFKDLIKLFACYNDGVINLLEKFFEMKKGQCKDALEIYKRFLTRMTRVSEFLKVAEQVGIDKGDIPDLTQAPSSLMETLEQHLNTLEGKKPGNNEGSGAPSPLSKSSPATTVTSPNSTPAKTIDTSPPVDLFATASAAVPVSASKPSSDLLDLQPDFSGEAAAAAAAPAPPPSAGATVWGVDLLGEDSLAALSSVPSEAQITDPFAPEPSPPTTTAEIATASASASTTTTVTAVTADVDLFGDAFAASPGEAPAASEGATAPATPTPVAAALDACSGHDPFAPSEGSSEAAPELDLFAMKPPETSVPVVTPTASTAPPVPATAPSPAPTAAAAAAATTAAAAATTTTTSATAAATAATTTAPPALDIFGDLFESAPEVAAAPKPDVAPSIDLFGTDAFSSPPQGASPAPESSLTADLLSVDAFAVPSPATTASPAKVESSGVIDLFGDAFGSSASEPQPAPQAASSSSASADLLAGFGGSFMAPSPSPVTPAQNNLLQPNFEAAFGTTPSTSSSSSFDPSGDLLMPTMAPAGQPAPLSMVPPSPAMAASKALGSDLDSSLASLVGNLGISGTTSKKGDLQWNAGEKKLTGGANWQPKVTPATWSAGVPPSAPLQGAVPPTSSVPPVAGAPSVGQPGTGFGMPPAGTGMPMMPQQPVMFAQPMMRPPFGAPAVPGTQLSPSPTSATQSPKKPPAKDPLADLNIKDFL</sequence>
<comment type="subunit">
    <text evidence="12">Binds AP2A2. Interacts with AP2B1; clathrin competes with SNAP91.</text>
</comment>
<reference evidence="19" key="1">
    <citation type="submission" date="2025-08" db="UniProtKB">
        <authorList>
            <consortium name="RefSeq"/>
        </authorList>
    </citation>
    <scope>IDENTIFICATION</scope>
</reference>
<dbReference type="InterPro" id="IPR045192">
    <property type="entry name" value="AP180-like"/>
</dbReference>
<evidence type="ECO:0000256" key="6">
    <source>
        <dbReference type="ARBA" id="ARBA00022481"/>
    </source>
</evidence>
<evidence type="ECO:0000256" key="5">
    <source>
        <dbReference type="ARBA" id="ARBA00022475"/>
    </source>
</evidence>
<keyword evidence="18" id="KW-1185">Reference proteome</keyword>
<dbReference type="Gene3D" id="1.20.58.150">
    <property type="entry name" value="ANTH domain"/>
    <property type="match status" value="1"/>
</dbReference>
<dbReference type="GO" id="GO:0005545">
    <property type="term" value="F:1-phosphatidylinositol binding"/>
    <property type="evidence" value="ECO:0007669"/>
    <property type="project" value="InterPro"/>
</dbReference>
<dbReference type="PROSITE" id="PS50942">
    <property type="entry name" value="ENTH"/>
    <property type="match status" value="1"/>
</dbReference>
<dbReference type="SUPFAM" id="SSF48464">
    <property type="entry name" value="ENTH/VHS domain"/>
    <property type="match status" value="1"/>
</dbReference>
<dbReference type="InterPro" id="IPR013809">
    <property type="entry name" value="ENTH"/>
</dbReference>
<feature type="domain" description="ENTH" evidence="17">
    <location>
        <begin position="14"/>
        <end position="145"/>
    </location>
</feature>
<keyword evidence="9" id="KW-0472">Membrane</keyword>
<keyword evidence="5" id="KW-1003">Cell membrane</keyword>
<evidence type="ECO:0000256" key="15">
    <source>
        <dbReference type="ARBA" id="ARBA00083065"/>
    </source>
</evidence>
<feature type="region of interest" description="Disordered" evidence="16">
    <location>
        <begin position="862"/>
        <end position="905"/>
    </location>
</feature>
<dbReference type="GO" id="GO:0000149">
    <property type="term" value="F:SNARE binding"/>
    <property type="evidence" value="ECO:0007669"/>
    <property type="project" value="TreeGrafter"/>
</dbReference>
<dbReference type="GO" id="GO:0005546">
    <property type="term" value="F:phosphatidylinositol-4,5-bisphosphate binding"/>
    <property type="evidence" value="ECO:0007669"/>
    <property type="project" value="TreeGrafter"/>
</dbReference>
<evidence type="ECO:0000256" key="4">
    <source>
        <dbReference type="ARBA" id="ARBA00022448"/>
    </source>
</evidence>
<evidence type="ECO:0000256" key="10">
    <source>
        <dbReference type="ARBA" id="ARBA00023176"/>
    </source>
</evidence>
<dbReference type="Gene3D" id="1.25.40.90">
    <property type="match status" value="1"/>
</dbReference>
<feature type="region of interest" description="Disordered" evidence="16">
    <location>
        <begin position="591"/>
        <end position="612"/>
    </location>
</feature>
<feature type="compositionally biased region" description="Polar residues" evidence="16">
    <location>
        <begin position="302"/>
        <end position="324"/>
    </location>
</feature>
<evidence type="ECO:0000259" key="17">
    <source>
        <dbReference type="PROSITE" id="PS50942"/>
    </source>
</evidence>
<accession>A0AAX6PV78</accession>
<dbReference type="GO" id="GO:0072583">
    <property type="term" value="P:clathrin-dependent endocytosis"/>
    <property type="evidence" value="ECO:0007669"/>
    <property type="project" value="InterPro"/>
</dbReference>
<evidence type="ECO:0000256" key="9">
    <source>
        <dbReference type="ARBA" id="ARBA00023136"/>
    </source>
</evidence>
<name>A0AAX6PV78_HETGA</name>
<evidence type="ECO:0000256" key="7">
    <source>
        <dbReference type="ARBA" id="ARBA00022553"/>
    </source>
</evidence>
<feature type="compositionally biased region" description="Low complexity" evidence="16">
    <location>
        <begin position="504"/>
        <end position="515"/>
    </location>
</feature>
<feature type="region of interest" description="Disordered" evidence="16">
    <location>
        <begin position="702"/>
        <end position="723"/>
    </location>
</feature>
<dbReference type="CTD" id="9892"/>
<keyword evidence="6" id="KW-0488">Methylation</keyword>